<name>A0A1C6S8U5_9ACTN</name>
<dbReference type="PROSITE" id="PS50893">
    <property type="entry name" value="ABC_TRANSPORTER_2"/>
    <property type="match status" value="1"/>
</dbReference>
<dbReference type="STRING" id="47866.GA0074694_4332"/>
<dbReference type="PANTHER" id="PTHR43158:SF2">
    <property type="entry name" value="SKFA PEPTIDE EXPORT ATP-BINDING PROTEIN SKFE"/>
    <property type="match status" value="1"/>
</dbReference>
<dbReference type="PROSITE" id="PS00211">
    <property type="entry name" value="ABC_TRANSPORTER_1"/>
    <property type="match status" value="1"/>
</dbReference>
<dbReference type="GO" id="GO:0016887">
    <property type="term" value="F:ATP hydrolysis activity"/>
    <property type="evidence" value="ECO:0007669"/>
    <property type="project" value="InterPro"/>
</dbReference>
<dbReference type="Gene3D" id="3.40.50.300">
    <property type="entry name" value="P-loop containing nucleotide triphosphate hydrolases"/>
    <property type="match status" value="1"/>
</dbReference>
<dbReference type="InterPro" id="IPR003439">
    <property type="entry name" value="ABC_transporter-like_ATP-bd"/>
</dbReference>
<keyword evidence="7" id="KW-1185">Reference proteome</keyword>
<sequence length="227" mass="24399">MLLESRDLSVGYRDQPLFNALRMDVDTGEVLVVTGRNGSGKSSLLRCLAGQQRPLGGTVTVEGRTADDRAPRFRRSVAALLDGGAWYPNLTAAEHLSFVQLVNDPLPDDWFTAADLTTALALDGFADTVPGQLSSGQRQRLAVAMVLARPSRLLLLDEPERHLDETGRDAVGRLVVEYADRGGAVVLVTHDASLATGPGLRTLSLDRDTTARPAGTSGKRRRRSGAR</sequence>
<evidence type="ECO:0000313" key="7">
    <source>
        <dbReference type="Proteomes" id="UP000198906"/>
    </source>
</evidence>
<keyword evidence="3 6" id="KW-0067">ATP-binding</keyword>
<evidence type="ECO:0000256" key="4">
    <source>
        <dbReference type="SAM" id="MobiDB-lite"/>
    </source>
</evidence>
<dbReference type="NCBIfam" id="TIGR01189">
    <property type="entry name" value="ccmA"/>
    <property type="match status" value="1"/>
</dbReference>
<evidence type="ECO:0000256" key="2">
    <source>
        <dbReference type="ARBA" id="ARBA00022748"/>
    </source>
</evidence>
<proteinExistence type="predicted"/>
<protein>
    <submittedName>
        <fullName evidence="6">Heme ABC exporter, ATP-binding protein CcmA</fullName>
    </submittedName>
</protein>
<dbReference type="InterPro" id="IPR027417">
    <property type="entry name" value="P-loop_NTPase"/>
</dbReference>
<dbReference type="GO" id="GO:0022857">
    <property type="term" value="F:transmembrane transporter activity"/>
    <property type="evidence" value="ECO:0007669"/>
    <property type="project" value="InterPro"/>
</dbReference>
<dbReference type="SMART" id="SM00382">
    <property type="entry name" value="AAA"/>
    <property type="match status" value="1"/>
</dbReference>
<dbReference type="RefSeq" id="WP_091461091.1">
    <property type="nucleotide sequence ID" value="NZ_FMHU01000002.1"/>
</dbReference>
<dbReference type="InterPro" id="IPR005895">
    <property type="entry name" value="ABC_transptr_haem_export_CcmA"/>
</dbReference>
<dbReference type="InterPro" id="IPR017871">
    <property type="entry name" value="ABC_transporter-like_CS"/>
</dbReference>
<dbReference type="AlphaFoldDB" id="A0A1C6S8U5"/>
<keyword evidence="1" id="KW-0547">Nucleotide-binding</keyword>
<dbReference type="SUPFAM" id="SSF52540">
    <property type="entry name" value="P-loop containing nucleoside triphosphate hydrolases"/>
    <property type="match status" value="1"/>
</dbReference>
<gene>
    <name evidence="6" type="ORF">GA0074694_4332</name>
</gene>
<evidence type="ECO:0000256" key="1">
    <source>
        <dbReference type="ARBA" id="ARBA00022741"/>
    </source>
</evidence>
<feature type="region of interest" description="Disordered" evidence="4">
    <location>
        <begin position="198"/>
        <end position="227"/>
    </location>
</feature>
<evidence type="ECO:0000259" key="5">
    <source>
        <dbReference type="PROSITE" id="PS50893"/>
    </source>
</evidence>
<evidence type="ECO:0000313" key="6">
    <source>
        <dbReference type="EMBL" id="SCL25813.1"/>
    </source>
</evidence>
<dbReference type="InterPro" id="IPR003593">
    <property type="entry name" value="AAA+_ATPase"/>
</dbReference>
<evidence type="ECO:0000256" key="3">
    <source>
        <dbReference type="ARBA" id="ARBA00022840"/>
    </source>
</evidence>
<keyword evidence="2" id="KW-0201">Cytochrome c-type biogenesis</keyword>
<organism evidence="6 7">
    <name type="scientific">Micromonospora inyonensis</name>
    <dbReference type="NCBI Taxonomy" id="47866"/>
    <lineage>
        <taxon>Bacteria</taxon>
        <taxon>Bacillati</taxon>
        <taxon>Actinomycetota</taxon>
        <taxon>Actinomycetes</taxon>
        <taxon>Micromonosporales</taxon>
        <taxon>Micromonosporaceae</taxon>
        <taxon>Micromonospora</taxon>
    </lineage>
</organism>
<reference evidence="7" key="1">
    <citation type="submission" date="2016-06" db="EMBL/GenBank/DDBJ databases">
        <authorList>
            <person name="Varghese N."/>
        </authorList>
    </citation>
    <scope>NUCLEOTIDE SEQUENCE [LARGE SCALE GENOMIC DNA]</scope>
    <source>
        <strain evidence="7">DSM 46123</strain>
    </source>
</reference>
<dbReference type="Pfam" id="PF00005">
    <property type="entry name" value="ABC_tran"/>
    <property type="match status" value="1"/>
</dbReference>
<feature type="domain" description="ABC transporter" evidence="5">
    <location>
        <begin position="3"/>
        <end position="227"/>
    </location>
</feature>
<dbReference type="EMBL" id="FMHU01000002">
    <property type="protein sequence ID" value="SCL25813.1"/>
    <property type="molecule type" value="Genomic_DNA"/>
</dbReference>
<dbReference type="GO" id="GO:0017004">
    <property type="term" value="P:cytochrome complex assembly"/>
    <property type="evidence" value="ECO:0007669"/>
    <property type="project" value="UniProtKB-KW"/>
</dbReference>
<dbReference type="Proteomes" id="UP000198906">
    <property type="component" value="Unassembled WGS sequence"/>
</dbReference>
<feature type="compositionally biased region" description="Basic residues" evidence="4">
    <location>
        <begin position="218"/>
        <end position="227"/>
    </location>
</feature>
<dbReference type="GO" id="GO:0005524">
    <property type="term" value="F:ATP binding"/>
    <property type="evidence" value="ECO:0007669"/>
    <property type="project" value="UniProtKB-KW"/>
</dbReference>
<dbReference type="PANTHER" id="PTHR43158">
    <property type="entry name" value="SKFA PEPTIDE EXPORT ATP-BINDING PROTEIN SKFE"/>
    <property type="match status" value="1"/>
</dbReference>
<accession>A0A1C6S8U5</accession>